<evidence type="ECO:0000256" key="5">
    <source>
        <dbReference type="ARBA" id="ARBA00023002"/>
    </source>
</evidence>
<keyword evidence="6" id="KW-0408">Iron</keyword>
<comment type="caution">
    <text evidence="9">The sequence shown here is derived from an EMBL/GenBank/DDBJ whole genome shotgun (WGS) entry which is preliminary data.</text>
</comment>
<dbReference type="PROSITE" id="PS00932">
    <property type="entry name" value="MOLYBDOPTERIN_PROK_3"/>
    <property type="match status" value="1"/>
</dbReference>
<dbReference type="Gene3D" id="3.40.228.10">
    <property type="entry name" value="Dimethylsulfoxide Reductase, domain 2"/>
    <property type="match status" value="1"/>
</dbReference>
<dbReference type="Pfam" id="PF00384">
    <property type="entry name" value="Molybdopterin"/>
    <property type="match status" value="1"/>
</dbReference>
<dbReference type="EMBL" id="LGKP01000025">
    <property type="protein sequence ID" value="KPL85387.1"/>
    <property type="molecule type" value="Genomic_DNA"/>
</dbReference>
<dbReference type="GO" id="GO:0016491">
    <property type="term" value="F:oxidoreductase activity"/>
    <property type="evidence" value="ECO:0007669"/>
    <property type="project" value="UniProtKB-KW"/>
</dbReference>
<gene>
    <name evidence="9" type="ORF">SE18_17180</name>
</gene>
<dbReference type="InterPro" id="IPR006657">
    <property type="entry name" value="MoPterin_dinucl-bd_dom"/>
</dbReference>
<dbReference type="PANTHER" id="PTHR43742">
    <property type="entry name" value="TRIMETHYLAMINE-N-OXIDE REDUCTASE"/>
    <property type="match status" value="1"/>
</dbReference>
<dbReference type="Gene3D" id="2.40.40.20">
    <property type="match status" value="1"/>
</dbReference>
<dbReference type="SUPFAM" id="SSF53706">
    <property type="entry name" value="Formate dehydrogenase/DMSO reductase, domains 1-3"/>
    <property type="match status" value="1"/>
</dbReference>
<dbReference type="PROSITE" id="PS51669">
    <property type="entry name" value="4FE4S_MOW_BIS_MGD"/>
    <property type="match status" value="1"/>
</dbReference>
<dbReference type="Pfam" id="PF04879">
    <property type="entry name" value="Molybdop_Fe4S4"/>
    <property type="match status" value="1"/>
</dbReference>
<accession>A0A0P6YJR0</accession>
<keyword evidence="4" id="KW-0479">Metal-binding</keyword>
<evidence type="ECO:0000313" key="9">
    <source>
        <dbReference type="EMBL" id="KPL85387.1"/>
    </source>
</evidence>
<name>A0A0P6YJR0_9CHLR</name>
<dbReference type="AlphaFoldDB" id="A0A0P6YJR0"/>
<dbReference type="CDD" id="cd02786">
    <property type="entry name" value="MopB_CT_3"/>
    <property type="match status" value="1"/>
</dbReference>
<dbReference type="InterPro" id="IPR006656">
    <property type="entry name" value="Mopterin_OxRdtase"/>
</dbReference>
<proteinExistence type="inferred from homology"/>
<dbReference type="RefSeq" id="WP_054535686.1">
    <property type="nucleotide sequence ID" value="NZ_LGKP01000025.1"/>
</dbReference>
<dbReference type="STRING" id="70996.SE18_17180"/>
<evidence type="ECO:0000256" key="3">
    <source>
        <dbReference type="ARBA" id="ARBA00022505"/>
    </source>
</evidence>
<dbReference type="InterPro" id="IPR006963">
    <property type="entry name" value="Mopterin_OxRdtase_4Fe-4S_dom"/>
</dbReference>
<comment type="cofactor">
    <cofactor evidence="1">
        <name>Mo-bis(molybdopterin guanine dinucleotide)</name>
        <dbReference type="ChEBI" id="CHEBI:60539"/>
    </cofactor>
</comment>
<dbReference type="Pfam" id="PF01568">
    <property type="entry name" value="Molydop_binding"/>
    <property type="match status" value="1"/>
</dbReference>
<evidence type="ECO:0000313" key="10">
    <source>
        <dbReference type="Proteomes" id="UP000050277"/>
    </source>
</evidence>
<dbReference type="InterPro" id="IPR037920">
    <property type="entry name" value="YoaE_C"/>
</dbReference>
<evidence type="ECO:0000256" key="6">
    <source>
        <dbReference type="ARBA" id="ARBA00023004"/>
    </source>
</evidence>
<organism evidence="9 10">
    <name type="scientific">Herpetosiphon geysericola</name>
    <dbReference type="NCBI Taxonomy" id="70996"/>
    <lineage>
        <taxon>Bacteria</taxon>
        <taxon>Bacillati</taxon>
        <taxon>Chloroflexota</taxon>
        <taxon>Chloroflexia</taxon>
        <taxon>Herpetosiphonales</taxon>
        <taxon>Herpetosiphonaceae</taxon>
        <taxon>Herpetosiphon</taxon>
    </lineage>
</organism>
<feature type="domain" description="4Fe-4S Mo/W bis-MGD-type" evidence="8">
    <location>
        <begin position="8"/>
        <end position="65"/>
    </location>
</feature>
<keyword evidence="10" id="KW-1185">Reference proteome</keyword>
<dbReference type="Gene3D" id="3.30.2070.10">
    <property type="entry name" value="Formate dehydrogenase/DMSO reductase"/>
    <property type="match status" value="1"/>
</dbReference>
<evidence type="ECO:0000256" key="4">
    <source>
        <dbReference type="ARBA" id="ARBA00022723"/>
    </source>
</evidence>
<keyword evidence="5" id="KW-0560">Oxidoreductase</keyword>
<dbReference type="GO" id="GO:0051536">
    <property type="term" value="F:iron-sulfur cluster binding"/>
    <property type="evidence" value="ECO:0007669"/>
    <property type="project" value="UniProtKB-KW"/>
</dbReference>
<keyword evidence="3" id="KW-0500">Molybdenum</keyword>
<dbReference type="SUPFAM" id="SSF50692">
    <property type="entry name" value="ADC-like"/>
    <property type="match status" value="1"/>
</dbReference>
<dbReference type="InterPro" id="IPR050612">
    <property type="entry name" value="Prok_Mopterin_Oxidored"/>
</dbReference>
<evidence type="ECO:0000256" key="1">
    <source>
        <dbReference type="ARBA" id="ARBA00001942"/>
    </source>
</evidence>
<dbReference type="Gene3D" id="2.20.25.90">
    <property type="entry name" value="ADC-like domains"/>
    <property type="match status" value="1"/>
</dbReference>
<dbReference type="PATRIC" id="fig|70996.4.peg.309"/>
<evidence type="ECO:0000256" key="2">
    <source>
        <dbReference type="ARBA" id="ARBA00010312"/>
    </source>
</evidence>
<dbReference type="InterPro" id="IPR006655">
    <property type="entry name" value="Mopterin_OxRdtase_prok_CS"/>
</dbReference>
<reference evidence="9 10" key="1">
    <citation type="submission" date="2015-07" db="EMBL/GenBank/DDBJ databases">
        <title>Whole genome sequence of Herpetosiphon geysericola DSM 7119.</title>
        <authorList>
            <person name="Hemp J."/>
            <person name="Ward L.M."/>
            <person name="Pace L.A."/>
            <person name="Fischer W.W."/>
        </authorList>
    </citation>
    <scope>NUCLEOTIDE SEQUENCE [LARGE SCALE GENOMIC DNA]</scope>
    <source>
        <strain evidence="9 10">DSM 7119</strain>
    </source>
</reference>
<dbReference type="SMART" id="SM00926">
    <property type="entry name" value="Molybdop_Fe4S4"/>
    <property type="match status" value="1"/>
</dbReference>
<sequence length="690" mass="75865">MTTIALDQQIIHAVCPHDCPDTCSMLITVQDGKAIKVQGNPEHPITNGFLCTKVSRYVERTYHQGRLLYPAKRVGPKGAGQFERISWEEALTTIAERLQAISTSHGPQAILPYSYAGTMGLLHYGSMDRRFFHRLGASLLDRTICASAGATGYRYTVGASVGTDPEAYVDAKLIILWGTNTLTSNVHLWTFIKAARKAGARVIAIDPWRSRTAAQCDWHIAPLPGTDAALALGMMHIIFRDGLHDQAYLDTYCIGGEQLRERVQEYPPARVAELTGLDVATIEQLAHEYATTAPAAIRINYGLQRHAGGGMAVRTLACLPAVIGSWRERAGGILLSTSGTFPINNAALERPDLIPAGTRMINMNQLGQALTEVNDPPVQALFVYNSNPASVAPDLEAVKRGLERDDLFTVVHEQFYTDTTRYADIILPATTQLEHVDLHKAYGHWYLAWSNQAIEPLGEAIPNTELFRRLAAKMGFDEPCFSDDDLTIARQALDSDHPALAGITLERLQAEGWVRLNVPANWAPFAEGNFLTPSGKCELYSERMQADGFDPLPTYTAPYESPATNPRLAERYPLTLISPPAHHFLNSTFGNILQRYESGPSLEISPIDAIERNIDDGDQLLIRNDRGGFQAKAVVTDRVRQGVVVAPSIWWSELTVDGRNVNHTTPQALSDMGGGATFYDNLVEVERIVG</sequence>
<evidence type="ECO:0000259" key="8">
    <source>
        <dbReference type="PROSITE" id="PS51669"/>
    </source>
</evidence>
<protein>
    <submittedName>
        <fullName evidence="9">Molybdopterin oxidoreductase</fullName>
    </submittedName>
</protein>
<evidence type="ECO:0000256" key="7">
    <source>
        <dbReference type="ARBA" id="ARBA00023014"/>
    </source>
</evidence>
<dbReference type="GO" id="GO:0043546">
    <property type="term" value="F:molybdopterin cofactor binding"/>
    <property type="evidence" value="ECO:0007669"/>
    <property type="project" value="InterPro"/>
</dbReference>
<dbReference type="PROSITE" id="PS00490">
    <property type="entry name" value="MOLYBDOPTERIN_PROK_2"/>
    <property type="match status" value="1"/>
</dbReference>
<dbReference type="InterPro" id="IPR009010">
    <property type="entry name" value="Asp_de-COase-like_dom_sf"/>
</dbReference>
<dbReference type="OrthoDB" id="9805142at2"/>
<keyword evidence="7" id="KW-0411">Iron-sulfur</keyword>
<dbReference type="Proteomes" id="UP000050277">
    <property type="component" value="Unassembled WGS sequence"/>
</dbReference>
<dbReference type="CDD" id="cd02766">
    <property type="entry name" value="MopB_3"/>
    <property type="match status" value="1"/>
</dbReference>
<dbReference type="PANTHER" id="PTHR43742:SF6">
    <property type="entry name" value="OXIDOREDUCTASE YYAE-RELATED"/>
    <property type="match status" value="1"/>
</dbReference>
<dbReference type="Gene3D" id="3.40.50.740">
    <property type="match status" value="1"/>
</dbReference>
<comment type="similarity">
    <text evidence="2">Belongs to the prokaryotic molybdopterin-containing oxidoreductase family.</text>
</comment>
<dbReference type="GO" id="GO:0046872">
    <property type="term" value="F:metal ion binding"/>
    <property type="evidence" value="ECO:0007669"/>
    <property type="project" value="UniProtKB-KW"/>
</dbReference>